<dbReference type="Pfam" id="PF11827">
    <property type="entry name" value="DUF3347"/>
    <property type="match status" value="1"/>
</dbReference>
<feature type="chain" id="PRO_5006389616" description="DUF3347 domain-containing protein" evidence="1">
    <location>
        <begin position="23"/>
        <end position="190"/>
    </location>
</feature>
<gene>
    <name evidence="3" type="ORF">APR42_15535</name>
</gene>
<dbReference type="Proteomes" id="UP000051643">
    <property type="component" value="Unassembled WGS sequence"/>
</dbReference>
<feature type="domain" description="DUF3347" evidence="2">
    <location>
        <begin position="72"/>
        <end position="140"/>
    </location>
</feature>
<evidence type="ECO:0000256" key="1">
    <source>
        <dbReference type="SAM" id="SignalP"/>
    </source>
</evidence>
<proteinExistence type="predicted"/>
<dbReference type="PROSITE" id="PS51257">
    <property type="entry name" value="PROKAR_LIPOPROTEIN"/>
    <property type="match status" value="1"/>
</dbReference>
<dbReference type="InterPro" id="IPR021782">
    <property type="entry name" value="DUF3347"/>
</dbReference>
<comment type="caution">
    <text evidence="3">The sequence shown here is derived from an EMBL/GenBank/DDBJ whole genome shotgun (WGS) entry which is preliminary data.</text>
</comment>
<protein>
    <recommendedName>
        <fullName evidence="2">DUF3347 domain-containing protein</fullName>
    </recommendedName>
</protein>
<evidence type="ECO:0000313" key="3">
    <source>
        <dbReference type="EMBL" id="KRG29703.1"/>
    </source>
</evidence>
<dbReference type="OrthoDB" id="5513217at2"/>
<name>A0A0Q9ZLK0_9FLAO</name>
<dbReference type="STRING" id="270918.APR42_15535"/>
<keyword evidence="4" id="KW-1185">Reference proteome</keyword>
<organism evidence="3 4">
    <name type="scientific">Salegentibacter mishustinae</name>
    <dbReference type="NCBI Taxonomy" id="270918"/>
    <lineage>
        <taxon>Bacteria</taxon>
        <taxon>Pseudomonadati</taxon>
        <taxon>Bacteroidota</taxon>
        <taxon>Flavobacteriia</taxon>
        <taxon>Flavobacteriales</taxon>
        <taxon>Flavobacteriaceae</taxon>
        <taxon>Salegentibacter</taxon>
    </lineage>
</organism>
<feature type="signal peptide" evidence="1">
    <location>
        <begin position="1"/>
        <end position="22"/>
    </location>
</feature>
<dbReference type="AlphaFoldDB" id="A0A0Q9ZLK0"/>
<keyword evidence="1" id="KW-0732">Signal</keyword>
<dbReference type="RefSeq" id="WP_051931246.1">
    <property type="nucleotide sequence ID" value="NZ_BMWR01000010.1"/>
</dbReference>
<dbReference type="EMBL" id="LKTP01000005">
    <property type="protein sequence ID" value="KRG29703.1"/>
    <property type="molecule type" value="Genomic_DNA"/>
</dbReference>
<evidence type="ECO:0000313" key="4">
    <source>
        <dbReference type="Proteomes" id="UP000051643"/>
    </source>
</evidence>
<reference evidence="3" key="1">
    <citation type="submission" date="2015-10" db="EMBL/GenBank/DDBJ databases">
        <title>Draft genome sequence of Salegentibacter mishustinae KCTC 12263.</title>
        <authorList>
            <person name="Lin W."/>
            <person name="Zheng Q."/>
        </authorList>
    </citation>
    <scope>NUCLEOTIDE SEQUENCE [LARGE SCALE GENOMIC DNA]</scope>
    <source>
        <strain evidence="3">KCTC 12263</strain>
    </source>
</reference>
<sequence length="190" mass="21110">MKKIIRSITVLSLIAGSLAIFSCKNDQNTKDAPKPMQNEMHQPNIDENAEAKGYEDEGLQAEFKDEKTADLYDLYVAIKDAFVNTNSQAASAKAAELAETATNKKGIVAIANEIAESGNINKQREAFSKLTEAMEPVLRNALASGEIYKQYCPMAFEGKGDYWYSNSKDIFNPYYGNKMLKCGRVQETIK</sequence>
<accession>A0A0Q9ZLK0</accession>
<evidence type="ECO:0000259" key="2">
    <source>
        <dbReference type="Pfam" id="PF11827"/>
    </source>
</evidence>